<feature type="binding site" evidence="4">
    <location>
        <position position="217"/>
    </location>
    <ligand>
        <name>Zn(2+)</name>
        <dbReference type="ChEBI" id="CHEBI:29105"/>
    </ligand>
</feature>
<proteinExistence type="predicted"/>
<sequence length="580" mass="66763">MKNQENENMMHRSGLNNIATSQKNHWCLFLLLTLFILSLQTRLPRSMSFALLEFLNANRDKTFRPRKRFAPGTVRYKLQKCAQASLHSGVDFRVAVQLPPEENLNDWIAVHVVDFFNRINLLYGTVSQHCTEQTCPRMSGGRRYEYLWQDGLMYKEPTRLSAPVYIGLLMDWVEDKINDQQYFPINPAIPFPSEFHSICSKILTRLFRVFVHVYTHHFDTLIDIGGEAHVNTCLKHFYCFVTEYDLVAPRELEPLARQTCCCPSNSKRDYKNPLSVYLYVLSVSWHFFTSSPKIHLKLQLRSYEMSSKSKRTVLSLKDKVEILEAVKRGESGSSLSQKYGVCASAISAMKKQGDAIRNYANKFTEEAGCSERKVIRTPRFEEMEEALYVWFLQNRTAGNPTSGPLLCEKALFFNARFGDDRNFKASQGWLDNFNKHHGIRSHDICGEKLSADEASADSFREELKKPLDEEGYDPDFVYNADETGLNWKALPSQSLVARHEENVPGYKARKERVTVMLCANSTGSHRLPLFLIGKAKKPRSFSGVKSLPVVYSHQKKAWMNVHLFQDWLKKLFISELTPAE</sequence>
<dbReference type="Pfam" id="PF03221">
    <property type="entry name" value="HTH_Tnp_Tc5"/>
    <property type="match status" value="1"/>
</dbReference>
<organism evidence="6">
    <name type="scientific">Trichuris suis</name>
    <name type="common">pig whipworm</name>
    <dbReference type="NCBI Taxonomy" id="68888"/>
    <lineage>
        <taxon>Eukaryota</taxon>
        <taxon>Metazoa</taxon>
        <taxon>Ecdysozoa</taxon>
        <taxon>Nematoda</taxon>
        <taxon>Enoplea</taxon>
        <taxon>Dorylaimia</taxon>
        <taxon>Trichinellida</taxon>
        <taxon>Trichuridae</taxon>
        <taxon>Trichuris</taxon>
    </lineage>
</organism>
<evidence type="ECO:0000256" key="3">
    <source>
        <dbReference type="ARBA" id="ARBA00023242"/>
    </source>
</evidence>
<evidence type="ECO:0000259" key="5">
    <source>
        <dbReference type="PROSITE" id="PS51253"/>
    </source>
</evidence>
<dbReference type="Gene3D" id="1.20.140.30">
    <property type="entry name" value="MOB kinase activator"/>
    <property type="match status" value="1"/>
</dbReference>
<dbReference type="GO" id="GO:0005634">
    <property type="term" value="C:nucleus"/>
    <property type="evidence" value="ECO:0007669"/>
    <property type="project" value="UniProtKB-SubCell"/>
</dbReference>
<feature type="binding site" evidence="4">
    <location>
        <position position="212"/>
    </location>
    <ligand>
        <name>Zn(2+)</name>
        <dbReference type="ChEBI" id="CHEBI:29105"/>
    </ligand>
</feature>
<feature type="binding site" evidence="4">
    <location>
        <position position="130"/>
    </location>
    <ligand>
        <name>Zn(2+)</name>
        <dbReference type="ChEBI" id="CHEBI:29105"/>
    </ligand>
</feature>
<gene>
    <name evidence="6" type="ORF">M514_08424</name>
</gene>
<dbReference type="InterPro" id="IPR007889">
    <property type="entry name" value="HTH_Psq"/>
</dbReference>
<evidence type="ECO:0000256" key="1">
    <source>
        <dbReference type="ARBA" id="ARBA00004123"/>
    </source>
</evidence>
<dbReference type="SMART" id="SM00674">
    <property type="entry name" value="CENPB"/>
    <property type="match status" value="1"/>
</dbReference>
<dbReference type="SMART" id="SM01388">
    <property type="entry name" value="Mob1_phocein"/>
    <property type="match status" value="1"/>
</dbReference>
<dbReference type="InterPro" id="IPR036703">
    <property type="entry name" value="MOB_kinase_act_sf"/>
</dbReference>
<keyword evidence="3" id="KW-0539">Nucleus</keyword>
<reference evidence="6" key="1">
    <citation type="journal article" date="2014" name="Nat. Genet.">
        <title>Genome and transcriptome of the porcine whipworm Trichuris suis.</title>
        <authorList>
            <person name="Jex A.R."/>
            <person name="Nejsum P."/>
            <person name="Schwarz E.M."/>
            <person name="Hu L."/>
            <person name="Young N.D."/>
            <person name="Hall R.S."/>
            <person name="Korhonen P.K."/>
            <person name="Liao S."/>
            <person name="Thamsborg S."/>
            <person name="Xia J."/>
            <person name="Xu P."/>
            <person name="Wang S."/>
            <person name="Scheerlinck J.P."/>
            <person name="Hofmann A."/>
            <person name="Sternberg P.W."/>
            <person name="Wang J."/>
            <person name="Gasser R.B."/>
        </authorList>
    </citation>
    <scope>NUCLEOTIDE SEQUENCE [LARGE SCALE GENOMIC DNA]</scope>
    <source>
        <strain evidence="6">DCEP-RM93F</strain>
    </source>
</reference>
<feature type="domain" description="HTH CENPB-type" evidence="5">
    <location>
        <begin position="371"/>
        <end position="443"/>
    </location>
</feature>
<feature type="binding site" evidence="4">
    <location>
        <position position="135"/>
    </location>
    <ligand>
        <name>Zn(2+)</name>
        <dbReference type="ChEBI" id="CHEBI:29105"/>
    </ligand>
</feature>
<accession>A0A085MV17</accession>
<evidence type="ECO:0000313" key="6">
    <source>
        <dbReference type="EMBL" id="KFD61063.1"/>
    </source>
</evidence>
<dbReference type="GO" id="GO:0003677">
    <property type="term" value="F:DNA binding"/>
    <property type="evidence" value="ECO:0007669"/>
    <property type="project" value="UniProtKB-KW"/>
</dbReference>
<keyword evidence="4" id="KW-0479">Metal-binding</keyword>
<dbReference type="InterPro" id="IPR004875">
    <property type="entry name" value="DDE_SF_endonuclease_dom"/>
</dbReference>
<comment type="subcellular location">
    <subcellularLocation>
        <location evidence="1">Nucleus</location>
    </subcellularLocation>
</comment>
<dbReference type="InterPro" id="IPR009057">
    <property type="entry name" value="Homeodomain-like_sf"/>
</dbReference>
<evidence type="ECO:0000256" key="4">
    <source>
        <dbReference type="PIRSR" id="PIRSR605301-1"/>
    </source>
</evidence>
<dbReference type="InterPro" id="IPR005301">
    <property type="entry name" value="MOB_kinase_act_fam"/>
</dbReference>
<dbReference type="Gene3D" id="1.10.10.60">
    <property type="entry name" value="Homeodomain-like"/>
    <property type="match status" value="2"/>
</dbReference>
<protein>
    <recommendedName>
        <fullName evidence="5">HTH CENPB-type domain-containing protein</fullName>
    </recommendedName>
</protein>
<dbReference type="SUPFAM" id="SSF46689">
    <property type="entry name" value="Homeodomain-like"/>
    <property type="match status" value="2"/>
</dbReference>
<name>A0A085MV17_9BILA</name>
<dbReference type="InterPro" id="IPR006600">
    <property type="entry name" value="HTH_CenpB_DNA-bd_dom"/>
</dbReference>
<dbReference type="Pfam" id="PF04218">
    <property type="entry name" value="CENP-B_N"/>
    <property type="match status" value="1"/>
</dbReference>
<dbReference type="PANTHER" id="PTHR22599">
    <property type="entry name" value="MPS ONE BINDER KINASE ACTIVATOR-LIKE MOB"/>
    <property type="match status" value="1"/>
</dbReference>
<dbReference type="EMBL" id="KL367637">
    <property type="protein sequence ID" value="KFD61063.1"/>
    <property type="molecule type" value="Genomic_DNA"/>
</dbReference>
<dbReference type="SUPFAM" id="SSF101152">
    <property type="entry name" value="Mob1/phocein"/>
    <property type="match status" value="1"/>
</dbReference>
<keyword evidence="2" id="KW-0238">DNA-binding</keyword>
<dbReference type="Pfam" id="PF03637">
    <property type="entry name" value="Mob1_phocein"/>
    <property type="match status" value="1"/>
</dbReference>
<keyword evidence="4" id="KW-0862">Zinc</keyword>
<dbReference type="PROSITE" id="PS51253">
    <property type="entry name" value="HTH_CENPB"/>
    <property type="match status" value="1"/>
</dbReference>
<dbReference type="Pfam" id="PF03184">
    <property type="entry name" value="DDE_1"/>
    <property type="match status" value="1"/>
</dbReference>
<dbReference type="Proteomes" id="UP000030758">
    <property type="component" value="Unassembled WGS sequence"/>
</dbReference>
<evidence type="ECO:0000256" key="2">
    <source>
        <dbReference type="ARBA" id="ARBA00023125"/>
    </source>
</evidence>
<dbReference type="AlphaFoldDB" id="A0A085MV17"/>